<accession>A0ABV4FII4</accession>
<feature type="compositionally biased region" description="Low complexity" evidence="1">
    <location>
        <begin position="90"/>
        <end position="102"/>
    </location>
</feature>
<protein>
    <submittedName>
        <fullName evidence="2">Uncharacterized protein</fullName>
    </submittedName>
</protein>
<name>A0ABV4FII4_9BRAD</name>
<keyword evidence="3" id="KW-1185">Reference proteome</keyword>
<organism evidence="2 3">
    <name type="scientific">Bradyrhizobium ottawaense</name>
    <dbReference type="NCBI Taxonomy" id="931866"/>
    <lineage>
        <taxon>Bacteria</taxon>
        <taxon>Pseudomonadati</taxon>
        <taxon>Pseudomonadota</taxon>
        <taxon>Alphaproteobacteria</taxon>
        <taxon>Hyphomicrobiales</taxon>
        <taxon>Nitrobacteraceae</taxon>
        <taxon>Bradyrhizobium</taxon>
    </lineage>
</organism>
<reference evidence="2 3" key="1">
    <citation type="submission" date="2024-07" db="EMBL/GenBank/DDBJ databases">
        <title>Genomic Encyclopedia of Type Strains, Phase V (KMG-V): Genome sequencing to study the core and pangenomes of soil and plant-associated prokaryotes.</title>
        <authorList>
            <person name="Whitman W."/>
        </authorList>
    </citation>
    <scope>NUCLEOTIDE SEQUENCE [LARGE SCALE GENOMIC DNA]</scope>
    <source>
        <strain evidence="2 3">USDA 152</strain>
    </source>
</reference>
<dbReference type="EMBL" id="JBGBZJ010000001">
    <property type="protein sequence ID" value="MEY9451142.1"/>
    <property type="molecule type" value="Genomic_DNA"/>
</dbReference>
<evidence type="ECO:0000256" key="1">
    <source>
        <dbReference type="SAM" id="MobiDB-lite"/>
    </source>
</evidence>
<sequence length="102" mass="10851">MTREWPEYVESLRPSEGIGMHRLLLRPAQHNSGGKRTFVAACVDEAGEGPREATRPVKLESEPAALGEVGLGAREHCYRGAHAIAPGQGSATADSRATSTRA</sequence>
<dbReference type="Proteomes" id="UP001565369">
    <property type="component" value="Unassembled WGS sequence"/>
</dbReference>
<comment type="caution">
    <text evidence="2">The sequence shown here is derived from an EMBL/GenBank/DDBJ whole genome shotgun (WGS) entry which is preliminary data.</text>
</comment>
<gene>
    <name evidence="2" type="ORF">ABIG07_000090</name>
</gene>
<evidence type="ECO:0000313" key="2">
    <source>
        <dbReference type="EMBL" id="MEY9451142.1"/>
    </source>
</evidence>
<feature type="region of interest" description="Disordered" evidence="1">
    <location>
        <begin position="82"/>
        <end position="102"/>
    </location>
</feature>
<evidence type="ECO:0000313" key="3">
    <source>
        <dbReference type="Proteomes" id="UP001565369"/>
    </source>
</evidence>
<proteinExistence type="predicted"/>